<evidence type="ECO:0000313" key="2">
    <source>
        <dbReference type="Proteomes" id="UP000460412"/>
    </source>
</evidence>
<proteinExistence type="predicted"/>
<protein>
    <submittedName>
        <fullName evidence="1">Uncharacterized protein</fullName>
    </submittedName>
</protein>
<evidence type="ECO:0000313" key="1">
    <source>
        <dbReference type="EMBL" id="MXP74762.1"/>
    </source>
</evidence>
<keyword evidence="2" id="KW-1185">Reference proteome</keyword>
<gene>
    <name evidence="1" type="ORF">GN277_05015</name>
</gene>
<dbReference type="RefSeq" id="WP_159750101.1">
    <property type="nucleotide sequence ID" value="NZ_WUQX01000001.1"/>
</dbReference>
<sequence>MNRSDTMNRGKMENEYVGLMVNMYEKSNDELCAIAESGRIDDIMTGYLVLILHKVGVTMEKVNEIDYGAIFRKIDVREAQMLGRLYGRKAA</sequence>
<reference evidence="1 2" key="1">
    <citation type="submission" date="2019-12" db="EMBL/GenBank/DDBJ databases">
        <title>Sporaefaciens musculi gen. nov., sp. nov., a novel bacterium isolated from the caecum of an obese mouse.</title>
        <authorList>
            <person name="Rasmussen T.S."/>
            <person name="Streidl T."/>
            <person name="Hitch T.C.A."/>
            <person name="Wortmann E."/>
            <person name="Deptula P."/>
            <person name="Hansen M."/>
            <person name="Nielsen D.S."/>
            <person name="Clavel T."/>
            <person name="Vogensen F.K."/>
        </authorList>
    </citation>
    <scope>NUCLEOTIDE SEQUENCE [LARGE SCALE GENOMIC DNA]</scope>
    <source>
        <strain evidence="1 2">WCA-9-b2</strain>
    </source>
</reference>
<comment type="caution">
    <text evidence="1">The sequence shown here is derived from an EMBL/GenBank/DDBJ whole genome shotgun (WGS) entry which is preliminary data.</text>
</comment>
<dbReference type="AlphaFoldDB" id="A0A7X3MEF4"/>
<organism evidence="1 2">
    <name type="scientific">Sporofaciens musculi</name>
    <dbReference type="NCBI Taxonomy" id="2681861"/>
    <lineage>
        <taxon>Bacteria</taxon>
        <taxon>Bacillati</taxon>
        <taxon>Bacillota</taxon>
        <taxon>Clostridia</taxon>
        <taxon>Lachnospirales</taxon>
        <taxon>Lachnospiraceae</taxon>
        <taxon>Sporofaciens</taxon>
    </lineage>
</organism>
<dbReference type="EMBL" id="WUQX01000001">
    <property type="protein sequence ID" value="MXP74762.1"/>
    <property type="molecule type" value="Genomic_DNA"/>
</dbReference>
<accession>A0A7X3MEF4</accession>
<name>A0A7X3MEF4_9FIRM</name>
<dbReference type="Proteomes" id="UP000460412">
    <property type="component" value="Unassembled WGS sequence"/>
</dbReference>